<feature type="domain" description="Trehalose synthase N-terminal" evidence="4">
    <location>
        <begin position="33"/>
        <end position="175"/>
    </location>
</feature>
<dbReference type="PANTHER" id="PTHR47779">
    <property type="entry name" value="SYNTHASE (CCG-9), PUTATIVE (AFU_ORTHOLOGUE AFUA_3G12100)-RELATED"/>
    <property type="match status" value="1"/>
</dbReference>
<evidence type="ECO:0000259" key="4">
    <source>
        <dbReference type="Pfam" id="PF21269"/>
    </source>
</evidence>
<dbReference type="EMBL" id="DRDR01000060">
    <property type="protein sequence ID" value="HDL60081.1"/>
    <property type="molecule type" value="Genomic_DNA"/>
</dbReference>
<name>A0A7V0LUA8_UNCW3</name>
<keyword evidence="2" id="KW-0328">Glycosyltransferase</keyword>
<dbReference type="Gene3D" id="3.40.50.2000">
    <property type="entry name" value="Glycogen Phosphorylase B"/>
    <property type="match status" value="1"/>
</dbReference>
<dbReference type="Proteomes" id="UP000886381">
    <property type="component" value="Unassembled WGS sequence"/>
</dbReference>
<dbReference type="GO" id="GO:0016757">
    <property type="term" value="F:glycosyltransferase activity"/>
    <property type="evidence" value="ECO:0007669"/>
    <property type="project" value="UniProtKB-KW"/>
</dbReference>
<evidence type="ECO:0000256" key="1">
    <source>
        <dbReference type="ARBA" id="ARBA00009481"/>
    </source>
</evidence>
<organism evidence="5">
    <name type="scientific">candidate division WOR-3 bacterium</name>
    <dbReference type="NCBI Taxonomy" id="2052148"/>
    <lineage>
        <taxon>Bacteria</taxon>
        <taxon>Bacteria division WOR-3</taxon>
    </lineage>
</organism>
<dbReference type="InterPro" id="IPR052078">
    <property type="entry name" value="Trehalose_Metab_GTase"/>
</dbReference>
<sequence length="188" mass="22303">MKHLEDYREIVGDNVITEIYRKARKLYGRHIVHINSTFMGGGVAEMLLSIAPLMNYIGLNADWVTFHGNQDFFTLTKKIHNALQGDRIHWTKNKVNLYLNTNRNFSIYTHLGENYDLVIIHDPQPLPLIRFYKKVQPWVWRCHVDLSHPNETVWNFLKNFILRYDLVIVSNEKYKNDIPIKYKIIHPA</sequence>
<reference evidence="5" key="1">
    <citation type="journal article" date="2020" name="mSystems">
        <title>Genome- and Community-Level Interaction Insights into Carbon Utilization and Element Cycling Functions of Hydrothermarchaeota in Hydrothermal Sediment.</title>
        <authorList>
            <person name="Zhou Z."/>
            <person name="Liu Y."/>
            <person name="Xu W."/>
            <person name="Pan J."/>
            <person name="Luo Z.H."/>
            <person name="Li M."/>
        </authorList>
    </citation>
    <scope>NUCLEOTIDE SEQUENCE [LARGE SCALE GENOMIC DNA]</scope>
    <source>
        <strain evidence="5">HyVt-28</strain>
    </source>
</reference>
<dbReference type="SUPFAM" id="SSF53756">
    <property type="entry name" value="UDP-Glycosyltransferase/glycogen phosphorylase"/>
    <property type="match status" value="1"/>
</dbReference>
<dbReference type="PANTHER" id="PTHR47779:SF1">
    <property type="entry name" value="SYNTHASE (CCG-9), PUTATIVE (AFU_ORTHOLOGUE AFUA_3G12100)-RELATED"/>
    <property type="match status" value="1"/>
</dbReference>
<dbReference type="InterPro" id="IPR049438">
    <property type="entry name" value="TreT_GT1"/>
</dbReference>
<gene>
    <name evidence="5" type="ORF">ENH14_01350</name>
</gene>
<evidence type="ECO:0000313" key="5">
    <source>
        <dbReference type="EMBL" id="HDL60081.1"/>
    </source>
</evidence>
<proteinExistence type="inferred from homology"/>
<evidence type="ECO:0000256" key="2">
    <source>
        <dbReference type="ARBA" id="ARBA00022676"/>
    </source>
</evidence>
<keyword evidence="3 5" id="KW-0808">Transferase</keyword>
<evidence type="ECO:0000256" key="3">
    <source>
        <dbReference type="ARBA" id="ARBA00022679"/>
    </source>
</evidence>
<accession>A0A7V0LUA8</accession>
<comment type="caution">
    <text evidence="5">The sequence shown here is derived from an EMBL/GenBank/DDBJ whole genome shotgun (WGS) entry which is preliminary data.</text>
</comment>
<comment type="similarity">
    <text evidence="1">Belongs to the glycosyltransferase group 1 family. Glycosyltransferase 4 subfamily.</text>
</comment>
<protein>
    <submittedName>
        <fullName evidence="5">Glycosyl transferase family 1</fullName>
    </submittedName>
</protein>
<feature type="non-terminal residue" evidence="5">
    <location>
        <position position="188"/>
    </location>
</feature>
<dbReference type="AlphaFoldDB" id="A0A7V0LUA8"/>
<dbReference type="Pfam" id="PF21269">
    <property type="entry name" value="TreT_GT1"/>
    <property type="match status" value="1"/>
</dbReference>